<dbReference type="OrthoDB" id="9805159at2"/>
<comment type="catalytic activity">
    <reaction evidence="1">
        <text>D-maltose = alpha,alpha-trehalose</text>
        <dbReference type="Rhea" id="RHEA:15145"/>
        <dbReference type="ChEBI" id="CHEBI:16551"/>
        <dbReference type="ChEBI" id="CHEBI:17306"/>
        <dbReference type="EC" id="5.4.99.16"/>
    </reaction>
</comment>
<dbReference type="SUPFAM" id="SSF56112">
    <property type="entry name" value="Protein kinase-like (PK-like)"/>
    <property type="match status" value="1"/>
</dbReference>
<dbReference type="KEGG" id="cox:E0W60_01910"/>
<evidence type="ECO:0000259" key="8">
    <source>
        <dbReference type="SMART" id="SM00642"/>
    </source>
</evidence>
<dbReference type="InterPro" id="IPR045857">
    <property type="entry name" value="O16G_dom_2"/>
</dbReference>
<proteinExistence type="inferred from homology"/>
<dbReference type="Pfam" id="PF16657">
    <property type="entry name" value="Malt_amylase_C"/>
    <property type="match status" value="1"/>
</dbReference>
<dbReference type="InterPro" id="IPR013780">
    <property type="entry name" value="Glyco_hydro_b"/>
</dbReference>
<evidence type="ECO:0000256" key="2">
    <source>
        <dbReference type="ARBA" id="ARBA00005496"/>
    </source>
</evidence>
<gene>
    <name evidence="9" type="primary">treS</name>
    <name evidence="9" type="ORF">E0W60_01910</name>
</gene>
<evidence type="ECO:0000256" key="4">
    <source>
        <dbReference type="ARBA" id="ARBA00022723"/>
    </source>
</evidence>
<dbReference type="SUPFAM" id="SSF51011">
    <property type="entry name" value="Glycosyl hydrolase domain"/>
    <property type="match status" value="1"/>
</dbReference>
<dbReference type="SUPFAM" id="SSF51445">
    <property type="entry name" value="(Trans)glycosidases"/>
    <property type="match status" value="1"/>
</dbReference>
<organism evidence="9 10">
    <name type="scientific">Cupriavidus oxalaticus</name>
    <dbReference type="NCBI Taxonomy" id="96344"/>
    <lineage>
        <taxon>Bacteria</taxon>
        <taxon>Pseudomonadati</taxon>
        <taxon>Pseudomonadota</taxon>
        <taxon>Betaproteobacteria</taxon>
        <taxon>Burkholderiales</taxon>
        <taxon>Burkholderiaceae</taxon>
        <taxon>Cupriavidus</taxon>
    </lineage>
</organism>
<dbReference type="InterPro" id="IPR006047">
    <property type="entry name" value="GH13_cat_dom"/>
</dbReference>
<dbReference type="InterPro" id="IPR012811">
    <property type="entry name" value="TreS_maltokin_C_dom"/>
</dbReference>
<dbReference type="GO" id="GO:0046872">
    <property type="term" value="F:metal ion binding"/>
    <property type="evidence" value="ECO:0007669"/>
    <property type="project" value="UniProtKB-KW"/>
</dbReference>
<dbReference type="GO" id="GO:0047471">
    <property type="term" value="F:maltose alpha-D-glucosyltransferase activity"/>
    <property type="evidence" value="ECO:0007669"/>
    <property type="project" value="UniProtKB-EC"/>
</dbReference>
<dbReference type="Pfam" id="PF00128">
    <property type="entry name" value="Alpha-amylase"/>
    <property type="match status" value="2"/>
</dbReference>
<evidence type="ECO:0000256" key="1">
    <source>
        <dbReference type="ARBA" id="ARBA00001595"/>
    </source>
</evidence>
<dbReference type="SMART" id="SM00642">
    <property type="entry name" value="Aamy"/>
    <property type="match status" value="1"/>
</dbReference>
<dbReference type="InterPro" id="IPR011009">
    <property type="entry name" value="Kinase-like_dom_sf"/>
</dbReference>
<evidence type="ECO:0000256" key="5">
    <source>
        <dbReference type="ARBA" id="ARBA00022837"/>
    </source>
</evidence>
<dbReference type="STRING" id="1349762.GCA_001592245_04288"/>
<reference evidence="9 10" key="1">
    <citation type="submission" date="2019-03" db="EMBL/GenBank/DDBJ databases">
        <title>Efficiently degradation of phenoxyalkanoic acid herbicides by Cupriavidus oxalaticus strain X32.</title>
        <authorList>
            <person name="Sheng X."/>
        </authorList>
    </citation>
    <scope>NUCLEOTIDE SEQUENCE [LARGE SCALE GENOMIC DNA]</scope>
    <source>
        <strain evidence="9 10">X32</strain>
    </source>
</reference>
<dbReference type="RefSeq" id="WP_135702841.1">
    <property type="nucleotide sequence ID" value="NZ_CP038634.1"/>
</dbReference>
<dbReference type="Gene3D" id="3.90.400.10">
    <property type="entry name" value="Oligo-1,6-glucosidase, Domain 2"/>
    <property type="match status" value="1"/>
</dbReference>
<evidence type="ECO:0000313" key="10">
    <source>
        <dbReference type="Proteomes" id="UP000295294"/>
    </source>
</evidence>
<dbReference type="PANTHER" id="PTHR10357:SF219">
    <property type="entry name" value="MALTOSE ALPHA-D-GLUCOSYLTRANSFERASE"/>
    <property type="match status" value="1"/>
</dbReference>
<evidence type="ECO:0000256" key="7">
    <source>
        <dbReference type="ARBA" id="ARBA00031378"/>
    </source>
</evidence>
<dbReference type="GO" id="GO:0016740">
    <property type="term" value="F:transferase activity"/>
    <property type="evidence" value="ECO:0007669"/>
    <property type="project" value="UniProtKB-KW"/>
</dbReference>
<dbReference type="FunFam" id="3.20.20.80:FF:000055">
    <property type="entry name" value="Trehalose synthase"/>
    <property type="match status" value="1"/>
</dbReference>
<dbReference type="CDD" id="cd11334">
    <property type="entry name" value="AmyAc_TreS"/>
    <property type="match status" value="1"/>
</dbReference>
<dbReference type="NCBIfam" id="TIGR02457">
    <property type="entry name" value="TreS_Cterm"/>
    <property type="match status" value="1"/>
</dbReference>
<accession>A0A4V1BXZ1</accession>
<keyword evidence="5" id="KW-0106">Calcium</keyword>
<evidence type="ECO:0000313" key="9">
    <source>
        <dbReference type="EMBL" id="QBY50002.1"/>
    </source>
</evidence>
<dbReference type="InterPro" id="IPR017853">
    <property type="entry name" value="GH"/>
</dbReference>
<keyword evidence="9" id="KW-0808">Transferase</keyword>
<dbReference type="PANTHER" id="PTHR10357">
    <property type="entry name" value="ALPHA-AMYLASE FAMILY MEMBER"/>
    <property type="match status" value="1"/>
</dbReference>
<dbReference type="GO" id="GO:0005975">
    <property type="term" value="P:carbohydrate metabolic process"/>
    <property type="evidence" value="ECO:0007669"/>
    <property type="project" value="InterPro"/>
</dbReference>
<feature type="domain" description="Glycosyl hydrolase family 13 catalytic" evidence="8">
    <location>
        <begin position="27"/>
        <end position="432"/>
    </location>
</feature>
<dbReference type="Gene3D" id="2.60.40.1180">
    <property type="entry name" value="Golgi alpha-mannosidase II"/>
    <property type="match status" value="1"/>
</dbReference>
<protein>
    <recommendedName>
        <fullName evidence="3">maltose alpha-D-glucosyltransferase</fullName>
        <ecNumber evidence="3">5.4.99.16</ecNumber>
    </recommendedName>
    <alternativeName>
        <fullName evidence="7">Maltose alpha-D-glucosyltransferase</fullName>
    </alternativeName>
</protein>
<sequence>MKRLTETASAALLNADPLWYKDAVIYQLHIKSFFDANGDGVGDFAGLLAKLDYLVNLGVDTIWLLPFYPSPRRDDGYDIADYRNVHPDYGTLAEARRFVTAAHARGLRVITELVINHTSDQHPWFQRARKAKPGSAARRYYVWSDHDQSYAGTRIIFCDTEKSNWSWDPVAGAYFWHRFYSHQPDLNFDNPQVLNEVLSVMRFWLDMGIDGLRLDAVPYLVEREGTSNENLPETHAVIRSIRAHLDEHFRGRMLLAEANMWPEDAQQYFGLTGPEPEGDECHMCFHFPLMPRMYMAIAREDRFPITDIMRQTPEVPPNCQWAIFLRNHDELTLEMVTSSERDYLWEVYATDRRARINLGIRRRLAPLMERDRRRIELMNSLLFSMPGTPVIYYGDEIGMGDNIHLGDRDGVRTPMQWSPDRNGGFSHADPERLVLPPLQGPLYGYEAVNVEAQARDPHSLLNWMRRMLALRRKHRAFGRGTLRFLFPGNRKILAYLREYEGEHILCVANLSRAPQAVELDLSTFNGRVPVEMMGATPFPAIGTLTYLLTLPPYGFYWFVLSDEAQPPSWHVEAPEQMPDQITLVMQNIGRPELTDASRRALATEVLPHYISRRRWFGGKHERIERVGMAYLLPFTRGSNGEDVYLGEVEVALPGRTERYQLPVGILWDRESPDGMSQLAHGLSMARVRQGSRVGLATDGFVVEPFAREVVQALRKGVELQAGPDRIRFRAEPGLAALELERDPIEWMSAEQSNSSLSYNSTAVLKLVRRLSGGIHPEAEMTRYLTAQGYAHAAPLLGEVVRTGADGVPHTLMLLQGYILNQGNGWDWTLDYLGRAIDDALPAKESEDEFAEAMNGYAAMAGTLGRRLAELHAVLSRPTDDEAFAPVPATESDARDWAAQALQALERALATVDQRADSVQGSVPQTFDADVQTLMAARGELPALVEQLARAAPGSLQTRFHGDFHLGQVLIAQSDTYLVDFEGEPGRTLDWRRRKTSPLRDVAGLLRSLDYAAATVGTDRQERTHTELPPQLAERRALLLERFRSTANEAFLQCYRQHMEASPAPWVDPAQLQPLLDLFLLERAAYEVDYEAANRVAWIDLPVSGLARLLRKLLGQPGAQP</sequence>
<keyword evidence="6 9" id="KW-0413">Isomerase</keyword>
<evidence type="ECO:0000256" key="6">
    <source>
        <dbReference type="ARBA" id="ARBA00023235"/>
    </source>
</evidence>
<comment type="similarity">
    <text evidence="2">Belongs to the glycosyl hydrolase 13 family. TreS subfamily.</text>
</comment>
<evidence type="ECO:0000256" key="3">
    <source>
        <dbReference type="ARBA" id="ARBA00012619"/>
    </source>
</evidence>
<dbReference type="Proteomes" id="UP000295294">
    <property type="component" value="Chromosome 1"/>
</dbReference>
<dbReference type="Gene3D" id="3.20.20.80">
    <property type="entry name" value="Glycosidases"/>
    <property type="match status" value="1"/>
</dbReference>
<dbReference type="NCBIfam" id="TIGR02456">
    <property type="entry name" value="treS_nterm"/>
    <property type="match status" value="1"/>
</dbReference>
<dbReference type="InterPro" id="IPR012810">
    <property type="entry name" value="TreS/a-amylase_N"/>
</dbReference>
<keyword evidence="4" id="KW-0479">Metal-binding</keyword>
<dbReference type="EMBL" id="CP038634">
    <property type="protein sequence ID" value="QBY50002.1"/>
    <property type="molecule type" value="Genomic_DNA"/>
</dbReference>
<dbReference type="EC" id="5.4.99.16" evidence="3"/>
<dbReference type="AlphaFoldDB" id="A0A4V1BXZ1"/>
<dbReference type="InterPro" id="IPR032091">
    <property type="entry name" value="Malt_amylase-like_C"/>
</dbReference>
<name>A0A4V1BXZ1_9BURK</name>
<dbReference type="Gene3D" id="3.90.1200.10">
    <property type="match status" value="1"/>
</dbReference>